<reference evidence="1 2" key="1">
    <citation type="submission" date="2020-03" db="EMBL/GenBank/DDBJ databases">
        <title>Dissostichus mawsoni Genome sequencing and assembly.</title>
        <authorList>
            <person name="Park H."/>
        </authorList>
    </citation>
    <scope>NUCLEOTIDE SEQUENCE [LARGE SCALE GENOMIC DNA]</scope>
    <source>
        <strain evidence="1">DM0001</strain>
        <tissue evidence="1">Muscle</tissue>
    </source>
</reference>
<evidence type="ECO:0000313" key="2">
    <source>
        <dbReference type="Proteomes" id="UP000518266"/>
    </source>
</evidence>
<dbReference type="EMBL" id="JAAKFY010000013">
    <property type="protein sequence ID" value="KAF3847089.1"/>
    <property type="molecule type" value="Genomic_DNA"/>
</dbReference>
<comment type="caution">
    <text evidence="1">The sequence shown here is derived from an EMBL/GenBank/DDBJ whole genome shotgun (WGS) entry which is preliminary data.</text>
</comment>
<accession>A0A7J5YE92</accession>
<protein>
    <submittedName>
        <fullName evidence="1">Uncharacterized protein</fullName>
    </submittedName>
</protein>
<organism evidence="1 2">
    <name type="scientific">Dissostichus mawsoni</name>
    <name type="common">Antarctic cod</name>
    <dbReference type="NCBI Taxonomy" id="36200"/>
    <lineage>
        <taxon>Eukaryota</taxon>
        <taxon>Metazoa</taxon>
        <taxon>Chordata</taxon>
        <taxon>Craniata</taxon>
        <taxon>Vertebrata</taxon>
        <taxon>Euteleostomi</taxon>
        <taxon>Actinopterygii</taxon>
        <taxon>Neopterygii</taxon>
        <taxon>Teleostei</taxon>
        <taxon>Neoteleostei</taxon>
        <taxon>Acanthomorphata</taxon>
        <taxon>Eupercaria</taxon>
        <taxon>Perciformes</taxon>
        <taxon>Notothenioidei</taxon>
        <taxon>Nototheniidae</taxon>
        <taxon>Dissostichus</taxon>
    </lineage>
</organism>
<sequence length="572" mass="62582">MERGALQQTVVVKLLVQHHNKAPLGQNTVSAVCGRPGGDQAENKNELKQTFFEKLHHETLLSCRSGGCGERWGSSVHLLITLTKVFDGVVSLFAVHSHRLGIGTSHSVADDVTSNQDVWAEGGVQDMMMLFGSGLTCRELGCPTCEQAEMMPFWALRGGGCHDTLMLWKRMKREDNNETNGAAERPLSSQTDSWAELKVPTPNAVFGVNPPWSEVVGNGVTSPPCLSLHNRFTTLSDAPVHPADALTRPDLHPADIATSAPVAGSVWVASKATVESTRRPSSRLATSSSRRKLKEAVLRHWNGRLVKGVSELDECWKSAGVRFLSIIPPDDDIRTDRKQAASVESDCHYSGTRLPPDTRQLSTGPLGWLGGSQLTWTEEGDRASAWRDSTRLGTWTVHTHKDNTPFTHQHQHYNIFHCYIRCHQCRFGADAQGGRALSRPHVVVCDDSEGVALLRPQVGDEYASMDRERQDEEQSKVLRACDSPLSCSVKKQRAELEPVSVSPVVVSLRPQSEVKSECTAQKRKAVQAALVPEETKLKAGLSEVSINSSRGLNMSSTALSAKRAELLCAAEL</sequence>
<name>A0A7J5YE92_DISMA</name>
<gene>
    <name evidence="1" type="ORF">F7725_020117</name>
</gene>
<dbReference type="AlphaFoldDB" id="A0A7J5YE92"/>
<proteinExistence type="predicted"/>
<evidence type="ECO:0000313" key="1">
    <source>
        <dbReference type="EMBL" id="KAF3847089.1"/>
    </source>
</evidence>
<dbReference type="Proteomes" id="UP000518266">
    <property type="component" value="Unassembled WGS sequence"/>
</dbReference>
<keyword evidence="2" id="KW-1185">Reference proteome</keyword>